<proteinExistence type="predicted"/>
<dbReference type="Gene3D" id="3.10.180.10">
    <property type="entry name" value="2,3-Dihydroxybiphenyl 1,2-Dioxygenase, domain 1"/>
    <property type="match status" value="1"/>
</dbReference>
<comment type="caution">
    <text evidence="2">The sequence shown here is derived from an EMBL/GenBank/DDBJ whole genome shotgun (WGS) entry which is preliminary data.</text>
</comment>
<dbReference type="InterPro" id="IPR037523">
    <property type="entry name" value="VOC_core"/>
</dbReference>
<dbReference type="Pfam" id="PF00903">
    <property type="entry name" value="Glyoxalase"/>
    <property type="match status" value="1"/>
</dbReference>
<dbReference type="InterPro" id="IPR004360">
    <property type="entry name" value="Glyas_Fos-R_dOase_dom"/>
</dbReference>
<dbReference type="AlphaFoldDB" id="A0A4R5TUS3"/>
<reference evidence="2 3" key="1">
    <citation type="submission" date="2019-03" db="EMBL/GenBank/DDBJ databases">
        <title>Arthrobacter sp. nov., an bacterium isolated from biocrust in Mu Us Desert.</title>
        <authorList>
            <person name="Lixiong L."/>
        </authorList>
    </citation>
    <scope>NUCLEOTIDE SEQUENCE [LARGE SCALE GENOMIC DNA]</scope>
    <source>
        <strain evidence="2 3">SLN-3</strain>
    </source>
</reference>
<dbReference type="Proteomes" id="UP000295411">
    <property type="component" value="Unassembled WGS sequence"/>
</dbReference>
<feature type="domain" description="VOC" evidence="1">
    <location>
        <begin position="11"/>
        <end position="135"/>
    </location>
</feature>
<name>A0A4R5TUS3_9MICC</name>
<dbReference type="OrthoDB" id="956698at2"/>
<evidence type="ECO:0000313" key="3">
    <source>
        <dbReference type="Proteomes" id="UP000295411"/>
    </source>
</evidence>
<gene>
    <name evidence="2" type="ORF">E2F48_13525</name>
</gene>
<dbReference type="SUPFAM" id="SSF54593">
    <property type="entry name" value="Glyoxalase/Bleomycin resistance protein/Dihydroxybiphenyl dioxygenase"/>
    <property type="match status" value="1"/>
</dbReference>
<keyword evidence="3" id="KW-1185">Reference proteome</keyword>
<dbReference type="InterPro" id="IPR029068">
    <property type="entry name" value="Glyas_Bleomycin-R_OHBP_Dase"/>
</dbReference>
<dbReference type="PROSITE" id="PS51819">
    <property type="entry name" value="VOC"/>
    <property type="match status" value="1"/>
</dbReference>
<dbReference type="RefSeq" id="WP_133404479.1">
    <property type="nucleotide sequence ID" value="NZ_SMTK01000004.1"/>
</dbReference>
<sequence>MTEKEPASPVRQLRVVVRAEDYDAALAFYRDVLGMPEEEAYEGGDGARVSILDAGRATLELSNPAQVRLIDSVEAEGRPSARIRIAFEVDDAAGTTHRLVEAGAELIAEPRETPWRSLNSRLDAPAGLQLTLFQELDPKPGHP</sequence>
<dbReference type="EMBL" id="SMTK01000004">
    <property type="protein sequence ID" value="TDK24816.1"/>
    <property type="molecule type" value="Genomic_DNA"/>
</dbReference>
<accession>A0A4R5TUS3</accession>
<evidence type="ECO:0000313" key="2">
    <source>
        <dbReference type="EMBL" id="TDK24816.1"/>
    </source>
</evidence>
<organism evidence="2 3">
    <name type="scientific">Arthrobacter crusticola</name>
    <dbReference type="NCBI Taxonomy" id="2547960"/>
    <lineage>
        <taxon>Bacteria</taxon>
        <taxon>Bacillati</taxon>
        <taxon>Actinomycetota</taxon>
        <taxon>Actinomycetes</taxon>
        <taxon>Micrococcales</taxon>
        <taxon>Micrococcaceae</taxon>
        <taxon>Arthrobacter</taxon>
    </lineage>
</organism>
<evidence type="ECO:0000259" key="1">
    <source>
        <dbReference type="PROSITE" id="PS51819"/>
    </source>
</evidence>
<protein>
    <submittedName>
        <fullName evidence="2">VOC family protein</fullName>
    </submittedName>
</protein>